<dbReference type="eggNOG" id="ENOG50320I2">
    <property type="taxonomic scope" value="Bacteria"/>
</dbReference>
<protein>
    <submittedName>
        <fullName evidence="3">Uncharacterized protein</fullName>
    </submittedName>
</protein>
<dbReference type="HOGENOM" id="CLU_899899_0_0_11"/>
<feature type="transmembrane region" description="Helical" evidence="2">
    <location>
        <begin position="225"/>
        <end position="243"/>
    </location>
</feature>
<dbReference type="STRING" id="446470.Snas_2029"/>
<dbReference type="KEGG" id="sna:Snas_2029"/>
<dbReference type="EMBL" id="CP001778">
    <property type="protein sequence ID" value="ADD41724.1"/>
    <property type="molecule type" value="Genomic_DNA"/>
</dbReference>
<keyword evidence="2" id="KW-0812">Transmembrane</keyword>
<feature type="transmembrane region" description="Helical" evidence="2">
    <location>
        <begin position="128"/>
        <end position="147"/>
    </location>
</feature>
<sequence length="309" mass="33683">MSILAQPLNPGPSAELYSSLAAVLAGFAFTGLMLFLNYQFTGDAEHKYQRIKPATVVMTLFSAMSSLTICAFLYGRAAGETVATGRTFLMLALYGVVLSPAVLSLFYALNLVMVSRPATARTAVDTRWVVAAVGPAVVMSLLADLLATAWDHGCEGDCAAWLSPRLWGFLVSVSFLVFGLMTSLLAARNLARRSRLRPLKILVWRFLNLRPVAASAKFFRRKKSAPAYITLLLTFAVSIFSLWARGIPDGFNPRYWTHALLGFAALVMGVFAFAAGSVLDEPVLKTPEPRTPGCPRSRPQRLSRRETAV</sequence>
<organism evidence="3 4">
    <name type="scientific">Stackebrandtia nassauensis (strain DSM 44728 / CIP 108903 / NRRL B-16338 / NBRC 102104 / LLR-40K-21)</name>
    <dbReference type="NCBI Taxonomy" id="446470"/>
    <lineage>
        <taxon>Bacteria</taxon>
        <taxon>Bacillati</taxon>
        <taxon>Actinomycetota</taxon>
        <taxon>Actinomycetes</taxon>
        <taxon>Glycomycetales</taxon>
        <taxon>Glycomycetaceae</taxon>
        <taxon>Stackebrandtia</taxon>
    </lineage>
</organism>
<feature type="transmembrane region" description="Helical" evidence="2">
    <location>
        <begin position="16"/>
        <end position="36"/>
    </location>
</feature>
<evidence type="ECO:0000313" key="4">
    <source>
        <dbReference type="Proteomes" id="UP000000844"/>
    </source>
</evidence>
<evidence type="ECO:0000256" key="1">
    <source>
        <dbReference type="SAM" id="MobiDB-lite"/>
    </source>
</evidence>
<dbReference type="RefSeq" id="WP_013017295.1">
    <property type="nucleotide sequence ID" value="NC_013947.1"/>
</dbReference>
<dbReference type="OrthoDB" id="5198165at2"/>
<keyword evidence="2" id="KW-1133">Transmembrane helix</keyword>
<dbReference type="Proteomes" id="UP000000844">
    <property type="component" value="Chromosome"/>
</dbReference>
<keyword evidence="4" id="KW-1185">Reference proteome</keyword>
<feature type="transmembrane region" description="Helical" evidence="2">
    <location>
        <begin position="87"/>
        <end position="108"/>
    </location>
</feature>
<accession>D3Q0I8</accession>
<feature type="transmembrane region" description="Helical" evidence="2">
    <location>
        <begin position="56"/>
        <end position="75"/>
    </location>
</feature>
<reference evidence="3 4" key="1">
    <citation type="journal article" date="2009" name="Stand. Genomic Sci.">
        <title>Complete genome sequence of Stackebrandtia nassauensis type strain (LLR-40K-21).</title>
        <authorList>
            <person name="Munk C."/>
            <person name="Lapidus A."/>
            <person name="Copeland A."/>
            <person name="Jando M."/>
            <person name="Mayilraj S."/>
            <person name="Glavina Del Rio T."/>
            <person name="Nolan M."/>
            <person name="Chen F."/>
            <person name="Lucas S."/>
            <person name="Tice H."/>
            <person name="Cheng J.F."/>
            <person name="Han C."/>
            <person name="Detter J.C."/>
            <person name="Bruce D."/>
            <person name="Goodwin L."/>
            <person name="Chain P."/>
            <person name="Pitluck S."/>
            <person name="Goker M."/>
            <person name="Ovchinikova G."/>
            <person name="Pati A."/>
            <person name="Ivanova N."/>
            <person name="Mavromatis K."/>
            <person name="Chen A."/>
            <person name="Palaniappan K."/>
            <person name="Land M."/>
            <person name="Hauser L."/>
            <person name="Chang Y.J."/>
            <person name="Jeffries C.D."/>
            <person name="Bristow J."/>
            <person name="Eisen J.A."/>
            <person name="Markowitz V."/>
            <person name="Hugenholtz P."/>
            <person name="Kyrpides N.C."/>
            <person name="Klenk H.P."/>
        </authorList>
    </citation>
    <scope>NUCLEOTIDE SEQUENCE [LARGE SCALE GENOMIC DNA]</scope>
    <source>
        <strain evidence="4">DSM 44728 / CIP 108903 / NRRL B-16338 / NBRC 102104 / LLR-40K-21</strain>
    </source>
</reference>
<name>D3Q0I8_STANL</name>
<feature type="region of interest" description="Disordered" evidence="1">
    <location>
        <begin position="286"/>
        <end position="309"/>
    </location>
</feature>
<evidence type="ECO:0000313" key="3">
    <source>
        <dbReference type="EMBL" id="ADD41724.1"/>
    </source>
</evidence>
<feature type="transmembrane region" description="Helical" evidence="2">
    <location>
        <begin position="255"/>
        <end position="279"/>
    </location>
</feature>
<proteinExistence type="predicted"/>
<gene>
    <name evidence="3" type="ordered locus">Snas_2029</name>
</gene>
<evidence type="ECO:0000256" key="2">
    <source>
        <dbReference type="SAM" id="Phobius"/>
    </source>
</evidence>
<feature type="transmembrane region" description="Helical" evidence="2">
    <location>
        <begin position="167"/>
        <end position="187"/>
    </location>
</feature>
<dbReference type="AlphaFoldDB" id="D3Q0I8"/>
<keyword evidence="2" id="KW-0472">Membrane</keyword>